<evidence type="ECO:0000313" key="3">
    <source>
        <dbReference type="Proteomes" id="UP000002725"/>
    </source>
</evidence>
<keyword evidence="3" id="KW-1185">Reference proteome</keyword>
<organism evidence="2 3">
    <name type="scientific">Prosthecochloris aestuarii (strain DSM 271 / SK 413)</name>
    <dbReference type="NCBI Taxonomy" id="290512"/>
    <lineage>
        <taxon>Bacteria</taxon>
        <taxon>Pseudomonadati</taxon>
        <taxon>Chlorobiota</taxon>
        <taxon>Chlorobiia</taxon>
        <taxon>Chlorobiales</taxon>
        <taxon>Chlorobiaceae</taxon>
        <taxon>Prosthecochloris</taxon>
    </lineage>
</organism>
<dbReference type="KEGG" id="paa:Paes_2366"/>
<dbReference type="AlphaFoldDB" id="B4S9N0"/>
<dbReference type="HOGENOM" id="CLU_394088_0_0_10"/>
<dbReference type="Pfam" id="PF11074">
    <property type="entry name" value="DUF2779"/>
    <property type="match status" value="1"/>
</dbReference>
<sequence length="663" mass="75790">MTQHRYLTKSRFRLAMECPTKLFYCGKTDEYADQSLDDPFLAALADGGFQVGALAKQYYPWGHEIRTLNVDEALEKTAELLKLDSVTIYEAAFRYENLFIRVDILRKQGRRIELIEVKSKSFSSEEEQTPFLGKKGSFLSGWKPYLYDVAFQAYVLGQAMPDHEVVPFLMLADKAARCPADGLNQKFRIRRNSEQRSFVTVSDQLTSQDLSVPMLKAVPVGDCVDKIRKGEGTDDFVARGFEGTVQWLADHYLRNEKITPVPGAFCRDCSFRATDPDVAAGLKSGFKECWTEAYGWQERDFEAETLFALWDFRDKDSAMANGKLKLVDLEEGDIAYKDDGKPGLSRTARQLVQLQKAKNGDMTPYIDRDGLQREMDSWRFPLHFIDFETSVTPIPFTKGRSPYETVAFQFSHHMVGQDGTVRHAGEYLCGERGRFPNFEFVGQLKKALEKDHGTIFRYSHHENTVLISIYHQLAESDLDADERQELMDFIVSVTESTGRNGTAWSGGPRNMVDLCHLVKRYYYDPYTRGSNSIKYVLPAVLNSSAYLQNKYGSPVYGTTEIPSFNFRNWQWIKHADDGTVKDPYSLLPLLFSDIDDRNQLLLLSGDEEQAIKNGGAAMTAYARLQYEEMGEYERSGIMTGLKKYCELDTLAMVMIYEAWRRWL</sequence>
<dbReference type="InterPro" id="IPR021301">
    <property type="entry name" value="DUF2779"/>
</dbReference>
<accession>B4S9N0</accession>
<protein>
    <recommendedName>
        <fullName evidence="1">DUF2779 domain-containing protein</fullName>
    </recommendedName>
</protein>
<dbReference type="Proteomes" id="UP000002725">
    <property type="component" value="Plasmid pPAES01"/>
</dbReference>
<proteinExistence type="predicted"/>
<evidence type="ECO:0000313" key="2">
    <source>
        <dbReference type="EMBL" id="ACF47357.1"/>
    </source>
</evidence>
<keyword evidence="2" id="KW-0614">Plasmid</keyword>
<name>B4S9N0_PROA2</name>
<dbReference type="RefSeq" id="WP_012509562.1">
    <property type="nucleotide sequence ID" value="NC_011061.1"/>
</dbReference>
<dbReference type="eggNOG" id="COG1468">
    <property type="taxonomic scope" value="Bacteria"/>
</dbReference>
<gene>
    <name evidence="2" type="ordered locus">Paes_2366</name>
</gene>
<evidence type="ECO:0000259" key="1">
    <source>
        <dbReference type="Pfam" id="PF11074"/>
    </source>
</evidence>
<geneLocation type="plasmid" evidence="2 3">
    <name>pPAES01</name>
</geneLocation>
<dbReference type="EMBL" id="CP001109">
    <property type="protein sequence ID" value="ACF47357.1"/>
    <property type="molecule type" value="Genomic_DNA"/>
</dbReference>
<feature type="domain" description="DUF2779" evidence="1">
    <location>
        <begin position="383"/>
        <end position="532"/>
    </location>
</feature>
<reference evidence="2" key="1">
    <citation type="submission" date="2008-06" db="EMBL/GenBank/DDBJ databases">
        <title>Complete sequence of plasmid of Prosthecochloris aestuarii DSM 271.</title>
        <authorList>
            <consortium name="US DOE Joint Genome Institute"/>
            <person name="Lucas S."/>
            <person name="Copeland A."/>
            <person name="Lapidus A."/>
            <person name="Glavina del Rio T."/>
            <person name="Dalin E."/>
            <person name="Tice H."/>
            <person name="Bruce D."/>
            <person name="Goodwin L."/>
            <person name="Pitluck S."/>
            <person name="Schmutz J."/>
            <person name="Larimer F."/>
            <person name="Land M."/>
            <person name="Hauser L."/>
            <person name="Kyrpides N."/>
            <person name="Anderson I."/>
            <person name="Liu Z."/>
            <person name="Li T."/>
            <person name="Zhao F."/>
            <person name="Overmann J."/>
            <person name="Bryant D.A."/>
            <person name="Richardson P."/>
        </authorList>
    </citation>
    <scope>NUCLEOTIDE SEQUENCE [LARGE SCALE GENOMIC DNA]</scope>
    <source>
        <strain evidence="2">DSM 271</strain>
        <plasmid evidence="2">pPAES01</plasmid>
    </source>
</reference>